<reference evidence="4 5" key="1">
    <citation type="submission" date="2019-05" db="EMBL/GenBank/DDBJ databases">
        <title>Mikania micrantha, genome provides insights into the molecular mechanism of rapid growth.</title>
        <authorList>
            <person name="Liu B."/>
        </authorList>
    </citation>
    <scope>NUCLEOTIDE SEQUENCE [LARGE SCALE GENOMIC DNA]</scope>
    <source>
        <strain evidence="4">NLD-2019</strain>
        <tissue evidence="4">Leaf</tissue>
    </source>
</reference>
<dbReference type="Pfam" id="PF13837">
    <property type="entry name" value="Myb_DNA-bind_4"/>
    <property type="match status" value="1"/>
</dbReference>
<dbReference type="PANTHER" id="PTHR46327:SF9">
    <property type="entry name" value="MYB_SANT-LIKE DNA-BINDING DOMAIN-CONTAINING PROTEIN"/>
    <property type="match status" value="1"/>
</dbReference>
<evidence type="ECO:0000256" key="2">
    <source>
        <dbReference type="SAM" id="MobiDB-lite"/>
    </source>
</evidence>
<feature type="region of interest" description="Disordered" evidence="2">
    <location>
        <begin position="32"/>
        <end position="79"/>
    </location>
</feature>
<evidence type="ECO:0000259" key="3">
    <source>
        <dbReference type="Pfam" id="PF13837"/>
    </source>
</evidence>
<evidence type="ECO:0000313" key="5">
    <source>
        <dbReference type="Proteomes" id="UP000326396"/>
    </source>
</evidence>
<proteinExistence type="predicted"/>
<dbReference type="AlphaFoldDB" id="A0A5N6P409"/>
<feature type="domain" description="Myb/SANT-like DNA-binding" evidence="3">
    <location>
        <begin position="79"/>
        <end position="167"/>
    </location>
</feature>
<accession>A0A5N6P409</accession>
<feature type="compositionally biased region" description="Polar residues" evidence="2">
    <location>
        <begin position="228"/>
        <end position="237"/>
    </location>
</feature>
<feature type="compositionally biased region" description="Acidic residues" evidence="2">
    <location>
        <begin position="241"/>
        <end position="273"/>
    </location>
</feature>
<feature type="region of interest" description="Disordered" evidence="2">
    <location>
        <begin position="224"/>
        <end position="274"/>
    </location>
</feature>
<keyword evidence="5" id="KW-1185">Reference proteome</keyword>
<name>A0A5N6P409_9ASTR</name>
<evidence type="ECO:0000256" key="1">
    <source>
        <dbReference type="SAM" id="Coils"/>
    </source>
</evidence>
<dbReference type="Gene3D" id="1.10.10.60">
    <property type="entry name" value="Homeodomain-like"/>
    <property type="match status" value="1"/>
</dbReference>
<dbReference type="PANTHER" id="PTHR46327">
    <property type="entry name" value="F16F4.11 PROTEIN-RELATED"/>
    <property type="match status" value="1"/>
</dbReference>
<gene>
    <name evidence="4" type="ORF">E3N88_14848</name>
</gene>
<organism evidence="4 5">
    <name type="scientific">Mikania micrantha</name>
    <name type="common">bitter vine</name>
    <dbReference type="NCBI Taxonomy" id="192012"/>
    <lineage>
        <taxon>Eukaryota</taxon>
        <taxon>Viridiplantae</taxon>
        <taxon>Streptophyta</taxon>
        <taxon>Embryophyta</taxon>
        <taxon>Tracheophyta</taxon>
        <taxon>Spermatophyta</taxon>
        <taxon>Magnoliopsida</taxon>
        <taxon>eudicotyledons</taxon>
        <taxon>Gunneridae</taxon>
        <taxon>Pentapetalae</taxon>
        <taxon>asterids</taxon>
        <taxon>campanulids</taxon>
        <taxon>Asterales</taxon>
        <taxon>Asteraceae</taxon>
        <taxon>Asteroideae</taxon>
        <taxon>Heliantheae alliance</taxon>
        <taxon>Eupatorieae</taxon>
        <taxon>Mikania</taxon>
    </lineage>
</organism>
<dbReference type="EMBL" id="SZYD01000007">
    <property type="protein sequence ID" value="KAD5803488.1"/>
    <property type="molecule type" value="Genomic_DNA"/>
</dbReference>
<dbReference type="OrthoDB" id="784295at2759"/>
<evidence type="ECO:0000313" key="4">
    <source>
        <dbReference type="EMBL" id="KAD5803488.1"/>
    </source>
</evidence>
<sequence>MNLTNRIDDVQSLGFMETKILNPNSSYLTFGRGESDANNLNDHTMSDEDEPSFMENGNNETCNRSKGRKGNSSSSQWQRMKWSDSRVRLLIQVVAYVGDDDGAIDGGGSSRKCLQKKGKWKTISKIMVSKGCQVSPQQCEDKFNDLNKRYKRLNDILGRGVSCRVVENPSLMDSIPRLTSKMKEDVKKILSSKHLFYPEMCAYHTGQRIPDCTELDLLQARGTPAAGQCSSKGNAGHSSDEADDNAESSDDDDDDDNDNDDDDVHDDDDDHDVEGEQVRCHTSFLDEMNEFFEDPNNSKLQKKEWVKKQMLQLHEQRVGIETEAFEMEKKRFKWQRFCDRKDRELEISRLENERLMLENERMVLQLKHTNRVVDSN</sequence>
<comment type="caution">
    <text evidence="4">The sequence shown here is derived from an EMBL/GenBank/DDBJ whole genome shotgun (WGS) entry which is preliminary data.</text>
</comment>
<protein>
    <recommendedName>
        <fullName evidence="3">Myb/SANT-like DNA-binding domain-containing protein</fullName>
    </recommendedName>
</protein>
<dbReference type="Proteomes" id="UP000326396">
    <property type="component" value="Linkage Group LG15"/>
</dbReference>
<dbReference type="InterPro" id="IPR044822">
    <property type="entry name" value="Myb_DNA-bind_4"/>
</dbReference>
<feature type="coiled-coil region" evidence="1">
    <location>
        <begin position="340"/>
        <end position="367"/>
    </location>
</feature>
<keyword evidence="1" id="KW-0175">Coiled coil</keyword>